<name>A0A8H4KI46_9HYPO</name>
<feature type="region of interest" description="Disordered" evidence="1">
    <location>
        <begin position="14"/>
        <end position="34"/>
    </location>
</feature>
<organism evidence="2 3">
    <name type="scientific">Fusarium austroafricanum</name>
    <dbReference type="NCBI Taxonomy" id="2364996"/>
    <lineage>
        <taxon>Eukaryota</taxon>
        <taxon>Fungi</taxon>
        <taxon>Dikarya</taxon>
        <taxon>Ascomycota</taxon>
        <taxon>Pezizomycotina</taxon>
        <taxon>Sordariomycetes</taxon>
        <taxon>Hypocreomycetidae</taxon>
        <taxon>Hypocreales</taxon>
        <taxon>Nectriaceae</taxon>
        <taxon>Fusarium</taxon>
        <taxon>Fusarium concolor species complex</taxon>
    </lineage>
</organism>
<reference evidence="2" key="1">
    <citation type="submission" date="2020-01" db="EMBL/GenBank/DDBJ databases">
        <title>Identification and distribution of gene clusters putatively required for synthesis of sphingolipid metabolism inhibitors in phylogenetically diverse species of the filamentous fungus Fusarium.</title>
        <authorList>
            <person name="Kim H.-S."/>
            <person name="Busman M."/>
            <person name="Brown D.W."/>
            <person name="Divon H."/>
            <person name="Uhlig S."/>
            <person name="Proctor R.H."/>
        </authorList>
    </citation>
    <scope>NUCLEOTIDE SEQUENCE</scope>
    <source>
        <strain evidence="2">NRRL 53441</strain>
    </source>
</reference>
<comment type="caution">
    <text evidence="2">The sequence shown here is derived from an EMBL/GenBank/DDBJ whole genome shotgun (WGS) entry which is preliminary data.</text>
</comment>
<protein>
    <recommendedName>
        <fullName evidence="4">F-box domain-containing protein</fullName>
    </recommendedName>
</protein>
<evidence type="ECO:0000256" key="1">
    <source>
        <dbReference type="SAM" id="MobiDB-lite"/>
    </source>
</evidence>
<keyword evidence="3" id="KW-1185">Reference proteome</keyword>
<dbReference type="AlphaFoldDB" id="A0A8H4KI46"/>
<evidence type="ECO:0000313" key="3">
    <source>
        <dbReference type="Proteomes" id="UP000605986"/>
    </source>
</evidence>
<evidence type="ECO:0000313" key="2">
    <source>
        <dbReference type="EMBL" id="KAF4451720.1"/>
    </source>
</evidence>
<dbReference type="OrthoDB" id="3766406at2759"/>
<accession>A0A8H4KI46</accession>
<evidence type="ECO:0008006" key="4">
    <source>
        <dbReference type="Google" id="ProtNLM"/>
    </source>
</evidence>
<proteinExistence type="predicted"/>
<gene>
    <name evidence="2" type="ORF">F53441_5399</name>
</gene>
<dbReference type="Proteomes" id="UP000605986">
    <property type="component" value="Unassembled WGS sequence"/>
</dbReference>
<sequence length="450" mass="51424">MEVIQQLDAVSLHSSPDATAEDRTKLEDDIDSSNGEWSECKSALPRQIGLQGLPKELIIHIAGLLNPVDRASLAFTHRWTYSITKNALSLSPTDRHAFLNRLEADGIWLHMILCKSCKIFHRPQLDRFYKKEEGDRLCIQHGSANLRSLSFSPYLPPNVHFDLLAAISRSHKFRPNSPVYRPELLTCVQIHTNGQGELLIRKESGLHFSRGGHAILKSQMILFPGRHKDHDPTKSLADTLNLAETLESTSLLGNICGHAYWPDLCLFMFHGYTPLERNHGQWSSPNNLSLFSESPKALQECIWTHKGDCWLRCKARAQIESGLEGRMWSCGKCSTNYTINTIRLDGHCANFVVMTSWKDLGTCMDRSDWRWRQHLANFDLPDRQPDALDAVAREVEESTRDSEGRSCYFPQLSKQRLREMFLHGRMDPMTAIRGFRNAGERADKFRMYAY</sequence>
<dbReference type="EMBL" id="JAADJG010000212">
    <property type="protein sequence ID" value="KAF4451720.1"/>
    <property type="molecule type" value="Genomic_DNA"/>
</dbReference>